<feature type="compositionally biased region" description="Low complexity" evidence="1">
    <location>
        <begin position="367"/>
        <end position="379"/>
    </location>
</feature>
<feature type="compositionally biased region" description="Polar residues" evidence="1">
    <location>
        <begin position="402"/>
        <end position="413"/>
    </location>
</feature>
<evidence type="ECO:0000256" key="1">
    <source>
        <dbReference type="SAM" id="MobiDB-lite"/>
    </source>
</evidence>
<feature type="region of interest" description="Disordered" evidence="1">
    <location>
        <begin position="1"/>
        <end position="66"/>
    </location>
</feature>
<reference evidence="2 3" key="1">
    <citation type="journal article" date="2014" name="PLoS Genet.">
        <title>Analysis of the Phlebiopsis gigantea genome, transcriptome and secretome provides insight into its pioneer colonization strategies of wood.</title>
        <authorList>
            <person name="Hori C."/>
            <person name="Ishida T."/>
            <person name="Igarashi K."/>
            <person name="Samejima M."/>
            <person name="Suzuki H."/>
            <person name="Master E."/>
            <person name="Ferreira P."/>
            <person name="Ruiz-Duenas F.J."/>
            <person name="Held B."/>
            <person name="Canessa P."/>
            <person name="Larrondo L.F."/>
            <person name="Schmoll M."/>
            <person name="Druzhinina I.S."/>
            <person name="Kubicek C.P."/>
            <person name="Gaskell J.A."/>
            <person name="Kersten P."/>
            <person name="St John F."/>
            <person name="Glasner J."/>
            <person name="Sabat G."/>
            <person name="Splinter BonDurant S."/>
            <person name="Syed K."/>
            <person name="Yadav J."/>
            <person name="Mgbeahuruike A.C."/>
            <person name="Kovalchuk A."/>
            <person name="Asiegbu F.O."/>
            <person name="Lackner G."/>
            <person name="Hoffmeister D."/>
            <person name="Rencoret J."/>
            <person name="Gutierrez A."/>
            <person name="Sun H."/>
            <person name="Lindquist E."/>
            <person name="Barry K."/>
            <person name="Riley R."/>
            <person name="Grigoriev I.V."/>
            <person name="Henrissat B."/>
            <person name="Kues U."/>
            <person name="Berka R.M."/>
            <person name="Martinez A.T."/>
            <person name="Covert S.F."/>
            <person name="Blanchette R.A."/>
            <person name="Cullen D."/>
        </authorList>
    </citation>
    <scope>NUCLEOTIDE SEQUENCE [LARGE SCALE GENOMIC DNA]</scope>
    <source>
        <strain evidence="2 3">11061_1 CR5-6</strain>
    </source>
</reference>
<dbReference type="OrthoDB" id="2803214at2759"/>
<accession>A0A0C3RZA2</accession>
<dbReference type="HOGENOM" id="CLU_581528_0_0_1"/>
<feature type="region of interest" description="Disordered" evidence="1">
    <location>
        <begin position="363"/>
        <end position="470"/>
    </location>
</feature>
<feature type="region of interest" description="Disordered" evidence="1">
    <location>
        <begin position="123"/>
        <end position="160"/>
    </location>
</feature>
<evidence type="ECO:0000313" key="2">
    <source>
        <dbReference type="EMBL" id="KIP07656.1"/>
    </source>
</evidence>
<dbReference type="Proteomes" id="UP000053257">
    <property type="component" value="Unassembled WGS sequence"/>
</dbReference>
<feature type="compositionally biased region" description="Basic and acidic residues" evidence="1">
    <location>
        <begin position="141"/>
        <end position="160"/>
    </location>
</feature>
<name>A0A0C3RZA2_PHLG1</name>
<feature type="compositionally biased region" description="Polar residues" evidence="1">
    <location>
        <begin position="41"/>
        <end position="66"/>
    </location>
</feature>
<proteinExistence type="predicted"/>
<dbReference type="AlphaFoldDB" id="A0A0C3RZA2"/>
<keyword evidence="3" id="KW-1185">Reference proteome</keyword>
<organism evidence="2 3">
    <name type="scientific">Phlebiopsis gigantea (strain 11061_1 CR5-6)</name>
    <name type="common">White-rot fungus</name>
    <name type="synonym">Peniophora gigantea</name>
    <dbReference type="NCBI Taxonomy" id="745531"/>
    <lineage>
        <taxon>Eukaryota</taxon>
        <taxon>Fungi</taxon>
        <taxon>Dikarya</taxon>
        <taxon>Basidiomycota</taxon>
        <taxon>Agaricomycotina</taxon>
        <taxon>Agaricomycetes</taxon>
        <taxon>Polyporales</taxon>
        <taxon>Phanerochaetaceae</taxon>
        <taxon>Phlebiopsis</taxon>
    </lineage>
</organism>
<feature type="compositionally biased region" description="Polar residues" evidence="1">
    <location>
        <begin position="440"/>
        <end position="463"/>
    </location>
</feature>
<evidence type="ECO:0000313" key="3">
    <source>
        <dbReference type="Proteomes" id="UP000053257"/>
    </source>
</evidence>
<dbReference type="EMBL" id="KN840493">
    <property type="protein sequence ID" value="KIP07656.1"/>
    <property type="molecule type" value="Genomic_DNA"/>
</dbReference>
<gene>
    <name evidence="2" type="ORF">PHLGIDRAFT_411802</name>
</gene>
<sequence length="470" mass="51447">MAHNEFIVTRKRRRSAPSAGVHDSSVPTIAVLEANDDTPCAETSSSIKDFSSAVPSSPRSHGHSNSQLTVEGFLQWSAGSSYQYNRRKKPRAVRFSNDQDGNPIWGSDEDDVRAHVRKRVRKRALPQLPASDDEYQPSEAESSKGKAVRRERTSSARPKSLADRMLRAAVLSHVDVDCHNLPSGGERQPLKFATKSSITPPSNLLNAEKARLVDPRSVSMHSPTFRKPVVLTQGIRSREAVSRTQGFSRWACTQAPGMSKLASPPRLRSKKAHIPTSHEDTPRNRPPLTFVATRATAVHDYSPRRPHRRGGQGNHEEVLRDTEVAIAAPPLDFELLATMKLPRRRRALSPTSSLIIISSSEDEAGDSLGPLRGLSSSLPAEHSAPPPRVSAEFGNDDLGSALHQSFTSAQSSGPAEAPLRIGVSPDDNRSGLRPLASYMNDFTETARKVTQSQSKNKVTATQRSSRDARR</sequence>
<protein>
    <submittedName>
        <fullName evidence="2">Uncharacterized protein</fullName>
    </submittedName>
</protein>